<gene>
    <name evidence="3" type="ORF">AXG93_4295s1740</name>
</gene>
<proteinExistence type="predicted"/>
<evidence type="ECO:0000313" key="3">
    <source>
        <dbReference type="EMBL" id="OAE30218.1"/>
    </source>
</evidence>
<keyword evidence="4" id="KW-1185">Reference proteome</keyword>
<protein>
    <submittedName>
        <fullName evidence="3">Uncharacterized protein</fullName>
    </submittedName>
</protein>
<dbReference type="Proteomes" id="UP000077202">
    <property type="component" value="Unassembled WGS sequence"/>
</dbReference>
<reference evidence="3" key="1">
    <citation type="submission" date="2016-03" db="EMBL/GenBank/DDBJ databases">
        <title>Mechanisms controlling the formation of the plant cell surface in tip-growing cells are functionally conserved among land plants.</title>
        <authorList>
            <person name="Honkanen S."/>
            <person name="Jones V.A."/>
            <person name="Morieri G."/>
            <person name="Champion C."/>
            <person name="Hetherington A.J."/>
            <person name="Kelly S."/>
            <person name="Saint-Marcoux D."/>
            <person name="Proust H."/>
            <person name="Prescott H."/>
            <person name="Dolan L."/>
        </authorList>
    </citation>
    <scope>NUCLEOTIDE SEQUENCE [LARGE SCALE GENOMIC DNA]</scope>
    <source>
        <tissue evidence="3">Whole gametophyte</tissue>
    </source>
</reference>
<feature type="region of interest" description="Disordered" evidence="1">
    <location>
        <begin position="289"/>
        <end position="313"/>
    </location>
</feature>
<accession>A0A176WAL8</accession>
<keyword evidence="2" id="KW-0472">Membrane</keyword>
<comment type="caution">
    <text evidence="3">The sequence shown here is derived from an EMBL/GenBank/DDBJ whole genome shotgun (WGS) entry which is preliminary data.</text>
</comment>
<evidence type="ECO:0000256" key="1">
    <source>
        <dbReference type="SAM" id="MobiDB-lite"/>
    </source>
</evidence>
<dbReference type="EMBL" id="LVLJ01001351">
    <property type="protein sequence ID" value="OAE30218.1"/>
    <property type="molecule type" value="Genomic_DNA"/>
</dbReference>
<name>A0A176WAL8_MARPO</name>
<dbReference type="AlphaFoldDB" id="A0A176WAL8"/>
<feature type="transmembrane region" description="Helical" evidence="2">
    <location>
        <begin position="112"/>
        <end position="128"/>
    </location>
</feature>
<evidence type="ECO:0000256" key="2">
    <source>
        <dbReference type="SAM" id="Phobius"/>
    </source>
</evidence>
<keyword evidence="2" id="KW-0812">Transmembrane</keyword>
<evidence type="ECO:0000313" key="4">
    <source>
        <dbReference type="Proteomes" id="UP000077202"/>
    </source>
</evidence>
<organism evidence="3 4">
    <name type="scientific">Marchantia polymorpha subsp. ruderalis</name>
    <dbReference type="NCBI Taxonomy" id="1480154"/>
    <lineage>
        <taxon>Eukaryota</taxon>
        <taxon>Viridiplantae</taxon>
        <taxon>Streptophyta</taxon>
        <taxon>Embryophyta</taxon>
        <taxon>Marchantiophyta</taxon>
        <taxon>Marchantiopsida</taxon>
        <taxon>Marchantiidae</taxon>
        <taxon>Marchantiales</taxon>
        <taxon>Marchantiaceae</taxon>
        <taxon>Marchantia</taxon>
    </lineage>
</organism>
<sequence>MFQKNLTKKSSFSAAFKVGTVHALGFIVQKKASSTQFSPLAPLGGAEVVRRSTWDLAPRKSKAKSSRDCVALKGRLPAENGSWKPSGARKVLSPAQPEKLALQENRLRRLDIILNVLLLMLVLMPVLVLMLMLLVLVVLVLVLMLLLVLNAGAEERMLQRGRRFFLLEARGGEGRGEVFESGGDDVQGISALDGDFAWRWWQKHSPLEYFRAFGSWALGLLGLGGKEREPATWGLDSMLGHDKQGTRRDDGRILSAQNLDVELLLVHKWSVGVKRVSCSATVESNWTRHWSKSGPHSDQGLEKGRSLKKKRRRPGDILSRALVRRQGVSYCTKQEWLTDRAPDFMHHSVLERGEQKIMKTRDGVDFVAALYESSQVRD</sequence>
<keyword evidence="2" id="KW-1133">Transmembrane helix</keyword>